<organism evidence="2 3">
    <name type="scientific">Stutzerimonas degradans</name>
    <dbReference type="NCBI Taxonomy" id="2968968"/>
    <lineage>
        <taxon>Bacteria</taxon>
        <taxon>Pseudomonadati</taxon>
        <taxon>Pseudomonadota</taxon>
        <taxon>Gammaproteobacteria</taxon>
        <taxon>Pseudomonadales</taxon>
        <taxon>Pseudomonadaceae</taxon>
        <taxon>Stutzerimonas</taxon>
    </lineage>
</organism>
<reference evidence="2 3" key="1">
    <citation type="submission" date="2018-01" db="EMBL/GenBank/DDBJ databases">
        <title>Denitrification phenotypes of diverse strains of Pseudomonas stutzeri.</title>
        <authorList>
            <person name="Milligan D.A."/>
            <person name="Bergaust L."/>
            <person name="Bakken L.R."/>
            <person name="Frostegard A."/>
        </authorList>
    </citation>
    <scope>NUCLEOTIDE SEQUENCE [LARGE SCALE GENOMIC DNA]</scope>
    <source>
        <strain evidence="2 3">DSM 50238</strain>
    </source>
</reference>
<comment type="caution">
    <text evidence="2">The sequence shown here is derived from an EMBL/GenBank/DDBJ whole genome shotgun (WGS) entry which is preliminary data.</text>
</comment>
<keyword evidence="2" id="KW-0808">Transferase</keyword>
<dbReference type="PANTHER" id="PTHR44086:SF10">
    <property type="entry name" value="THIOSULFATE SULFURTRANSFERASE_RHODANESE-LIKE DOMAIN-CONTAINING PROTEIN 3"/>
    <property type="match status" value="1"/>
</dbReference>
<evidence type="ECO:0000313" key="2">
    <source>
        <dbReference type="EMBL" id="PNF76375.1"/>
    </source>
</evidence>
<dbReference type="SUPFAM" id="SSF52821">
    <property type="entry name" value="Rhodanese/Cell cycle control phosphatase"/>
    <property type="match status" value="1"/>
</dbReference>
<dbReference type="InterPro" id="IPR001763">
    <property type="entry name" value="Rhodanese-like_dom"/>
</dbReference>
<evidence type="ECO:0000259" key="1">
    <source>
        <dbReference type="PROSITE" id="PS50206"/>
    </source>
</evidence>
<dbReference type="Gene3D" id="3.40.250.10">
    <property type="entry name" value="Rhodanese-like domain"/>
    <property type="match status" value="1"/>
</dbReference>
<dbReference type="PANTHER" id="PTHR44086">
    <property type="entry name" value="THIOSULFATE SULFURTRANSFERASE RDL2, MITOCHONDRIAL-RELATED"/>
    <property type="match status" value="1"/>
</dbReference>
<dbReference type="AlphaFoldDB" id="A0A8E2U185"/>
<gene>
    <name evidence="2" type="ORF">CXK95_13320</name>
</gene>
<dbReference type="GO" id="GO:0004792">
    <property type="term" value="F:thiosulfate-cyanide sulfurtransferase activity"/>
    <property type="evidence" value="ECO:0007669"/>
    <property type="project" value="InterPro"/>
</dbReference>
<protein>
    <submittedName>
        <fullName evidence="2">Sulfurtransferase</fullName>
    </submittedName>
</protein>
<dbReference type="Proteomes" id="UP000235881">
    <property type="component" value="Unassembled WGS sequence"/>
</dbReference>
<dbReference type="Pfam" id="PF00581">
    <property type="entry name" value="Rhodanese"/>
    <property type="match status" value="1"/>
</dbReference>
<dbReference type="InterPro" id="IPR036873">
    <property type="entry name" value="Rhodanese-like_dom_sf"/>
</dbReference>
<dbReference type="InterPro" id="IPR001307">
    <property type="entry name" value="Thiosulphate_STrfase_CS"/>
</dbReference>
<dbReference type="PROSITE" id="PS00380">
    <property type="entry name" value="RHODANESE_1"/>
    <property type="match status" value="1"/>
</dbReference>
<dbReference type="PROSITE" id="PS50206">
    <property type="entry name" value="RHODANESE_3"/>
    <property type="match status" value="1"/>
</dbReference>
<keyword evidence="3" id="KW-1185">Reference proteome</keyword>
<evidence type="ECO:0000313" key="3">
    <source>
        <dbReference type="Proteomes" id="UP000235881"/>
    </source>
</evidence>
<name>A0A8E2U185_9GAMM</name>
<feature type="domain" description="Rhodanese" evidence="1">
    <location>
        <begin position="27"/>
        <end position="119"/>
    </location>
</feature>
<dbReference type="RefSeq" id="WP_102828928.1">
    <property type="nucleotide sequence ID" value="NZ_CP065721.1"/>
</dbReference>
<proteinExistence type="predicted"/>
<dbReference type="SMART" id="SM00450">
    <property type="entry name" value="RHOD"/>
    <property type="match status" value="1"/>
</dbReference>
<dbReference type="EMBL" id="POUK01000004">
    <property type="protein sequence ID" value="PNF76375.1"/>
    <property type="molecule type" value="Genomic_DNA"/>
</dbReference>
<accession>A0A8E2U185</accession>
<sequence>MKTAHDLVVEARTRIREVPIADAETAIRESDVLIDVREGDEYHAAHVPGAVNIPRGVLEFKLSGMPEFDSRDLAIVLYCKTGGRAALAAAALREMGYLQVRSIEGGFDAWCAAGLPQTTPSLPDFS</sequence>